<name>A0A8T2T5Q8_CERRI</name>
<dbReference type="OMA" id="CEKIFRQ"/>
<dbReference type="Proteomes" id="UP000825935">
    <property type="component" value="Chromosome 15"/>
</dbReference>
<dbReference type="OrthoDB" id="732558at2759"/>
<evidence type="ECO:0000313" key="4">
    <source>
        <dbReference type="EMBL" id="KAH7404500.1"/>
    </source>
</evidence>
<comment type="caution">
    <text evidence="4">The sequence shown here is derived from an EMBL/GenBank/DDBJ whole genome shotgun (WGS) entry which is preliminary data.</text>
</comment>
<reference evidence="4" key="1">
    <citation type="submission" date="2021-08" db="EMBL/GenBank/DDBJ databases">
        <title>WGS assembly of Ceratopteris richardii.</title>
        <authorList>
            <person name="Marchant D.B."/>
            <person name="Chen G."/>
            <person name="Jenkins J."/>
            <person name="Shu S."/>
            <person name="Leebens-Mack J."/>
            <person name="Grimwood J."/>
            <person name="Schmutz J."/>
            <person name="Soltis P."/>
            <person name="Soltis D."/>
            <person name="Chen Z.-H."/>
        </authorList>
    </citation>
    <scope>NUCLEOTIDE SEQUENCE</scope>
    <source>
        <strain evidence="4">Whitten #5841</strain>
        <tissue evidence="4">Leaf</tissue>
    </source>
</reference>
<feature type="region of interest" description="Disordered" evidence="2">
    <location>
        <begin position="82"/>
        <end position="156"/>
    </location>
</feature>
<organism evidence="4 5">
    <name type="scientific">Ceratopteris richardii</name>
    <name type="common">Triangle waterfern</name>
    <dbReference type="NCBI Taxonomy" id="49495"/>
    <lineage>
        <taxon>Eukaryota</taxon>
        <taxon>Viridiplantae</taxon>
        <taxon>Streptophyta</taxon>
        <taxon>Embryophyta</taxon>
        <taxon>Tracheophyta</taxon>
        <taxon>Polypodiopsida</taxon>
        <taxon>Polypodiidae</taxon>
        <taxon>Polypodiales</taxon>
        <taxon>Pteridineae</taxon>
        <taxon>Pteridaceae</taxon>
        <taxon>Parkerioideae</taxon>
        <taxon>Ceratopteris</taxon>
    </lineage>
</organism>
<comment type="similarity">
    <text evidence="1">Belongs to the GEM family.</text>
</comment>
<evidence type="ECO:0000259" key="3">
    <source>
        <dbReference type="SMART" id="SM00568"/>
    </source>
</evidence>
<evidence type="ECO:0000256" key="2">
    <source>
        <dbReference type="SAM" id="MobiDB-lite"/>
    </source>
</evidence>
<protein>
    <recommendedName>
        <fullName evidence="3">GRAM domain-containing protein</fullName>
    </recommendedName>
</protein>
<dbReference type="InterPro" id="IPR004182">
    <property type="entry name" value="GRAM"/>
</dbReference>
<dbReference type="AlphaFoldDB" id="A0A8T2T5Q8"/>
<gene>
    <name evidence="4" type="ORF">KP509_15G029100</name>
</gene>
<feature type="compositionally biased region" description="Polar residues" evidence="2">
    <location>
        <begin position="142"/>
        <end position="156"/>
    </location>
</feature>
<feature type="domain" description="GRAM" evidence="3">
    <location>
        <begin position="218"/>
        <end position="296"/>
    </location>
</feature>
<dbReference type="EMBL" id="CM035420">
    <property type="protein sequence ID" value="KAH7404500.1"/>
    <property type="molecule type" value="Genomic_DNA"/>
</dbReference>
<dbReference type="SMART" id="SM00568">
    <property type="entry name" value="GRAM"/>
    <property type="match status" value="1"/>
</dbReference>
<dbReference type="Pfam" id="PF02893">
    <property type="entry name" value="GRAM"/>
    <property type="match status" value="1"/>
</dbReference>
<accession>A0A8T2T5Q8</accession>
<dbReference type="InterPro" id="IPR011993">
    <property type="entry name" value="PH-like_dom_sf"/>
</dbReference>
<evidence type="ECO:0000256" key="1">
    <source>
        <dbReference type="ARBA" id="ARBA00009414"/>
    </source>
</evidence>
<dbReference type="PANTHER" id="PTHR31969">
    <property type="entry name" value="GEM-LIKE PROTEIN 2"/>
    <property type="match status" value="1"/>
</dbReference>
<proteinExistence type="inferred from homology"/>
<keyword evidence="5" id="KW-1185">Reference proteome</keyword>
<dbReference type="InterPro" id="IPR037848">
    <property type="entry name" value="GEM-like"/>
</dbReference>
<sequence length="339" mass="38128">MFLLFNPRCLVDASRHSNLVKVLPFTFYCLTDASSDRNLVKVCVKMGFSDDKHSGTSTEGPIVYPTVEREDQHARDAERFGTFTMGTPSKPEDHPHNKQAATWESPPPHIPSDEDYESDHGPQSGSGSAGHGDPPAVGTVNPYINTSPAPSYTGKSPMNIIQDYLNKWRPKFEEAAKKAEETAGNMWQHLKTGENMADTAWGRLNQGRKLITEGSFDKIFRQTFDTTSDEQLRKTYACYLSTSSGPVAGTLYISTRKIAFCSDRPLSYKPTPEQTDWSYYKVMVDLKRFQSVKEASNSENDSEKYIQILTIDGYEFWFMGFVNYDKAIRNLQAAQAECS</sequence>
<dbReference type="Gene3D" id="2.30.29.30">
    <property type="entry name" value="Pleckstrin-homology domain (PH domain)/Phosphotyrosine-binding domain (PTB)"/>
    <property type="match status" value="1"/>
</dbReference>
<dbReference type="CDD" id="cd13222">
    <property type="entry name" value="PH-GRAM_GEM"/>
    <property type="match status" value="1"/>
</dbReference>
<evidence type="ECO:0000313" key="5">
    <source>
        <dbReference type="Proteomes" id="UP000825935"/>
    </source>
</evidence>